<protein>
    <submittedName>
        <fullName evidence="2">Uncharacterized protein</fullName>
    </submittedName>
</protein>
<name>A0A0E9XWD7_ANGAN</name>
<dbReference type="AlphaFoldDB" id="A0A0E9XWD7"/>
<keyword evidence="1" id="KW-1133">Transmembrane helix</keyword>
<reference evidence="2" key="2">
    <citation type="journal article" date="2015" name="Fish Shellfish Immunol.">
        <title>Early steps in the European eel (Anguilla anguilla)-Vibrio vulnificus interaction in the gills: Role of the RtxA13 toxin.</title>
        <authorList>
            <person name="Callol A."/>
            <person name="Pajuelo D."/>
            <person name="Ebbesson L."/>
            <person name="Teles M."/>
            <person name="MacKenzie S."/>
            <person name="Amaro C."/>
        </authorList>
    </citation>
    <scope>NUCLEOTIDE SEQUENCE</scope>
</reference>
<feature type="transmembrane region" description="Helical" evidence="1">
    <location>
        <begin position="7"/>
        <end position="30"/>
    </location>
</feature>
<sequence length="56" mass="6498">MNGRPLIVLICWSVISRLMFFTSFTEVVYAPFDYDYPTNSTATERGFQLSPPEIFK</sequence>
<evidence type="ECO:0000256" key="1">
    <source>
        <dbReference type="SAM" id="Phobius"/>
    </source>
</evidence>
<organism evidence="2">
    <name type="scientific">Anguilla anguilla</name>
    <name type="common">European freshwater eel</name>
    <name type="synonym">Muraena anguilla</name>
    <dbReference type="NCBI Taxonomy" id="7936"/>
    <lineage>
        <taxon>Eukaryota</taxon>
        <taxon>Metazoa</taxon>
        <taxon>Chordata</taxon>
        <taxon>Craniata</taxon>
        <taxon>Vertebrata</taxon>
        <taxon>Euteleostomi</taxon>
        <taxon>Actinopterygii</taxon>
        <taxon>Neopterygii</taxon>
        <taxon>Teleostei</taxon>
        <taxon>Anguilliformes</taxon>
        <taxon>Anguillidae</taxon>
        <taxon>Anguilla</taxon>
    </lineage>
</organism>
<keyword evidence="1" id="KW-0472">Membrane</keyword>
<keyword evidence="1" id="KW-0812">Transmembrane</keyword>
<dbReference type="EMBL" id="GBXM01001545">
    <property type="protein sequence ID" value="JAI07033.1"/>
    <property type="molecule type" value="Transcribed_RNA"/>
</dbReference>
<reference evidence="2" key="1">
    <citation type="submission" date="2014-11" db="EMBL/GenBank/DDBJ databases">
        <authorList>
            <person name="Amaro Gonzalez C."/>
        </authorList>
    </citation>
    <scope>NUCLEOTIDE SEQUENCE</scope>
</reference>
<accession>A0A0E9XWD7</accession>
<proteinExistence type="predicted"/>
<evidence type="ECO:0000313" key="2">
    <source>
        <dbReference type="EMBL" id="JAI07033.1"/>
    </source>
</evidence>